<accession>A0ABP9ZB46</accession>
<proteinExistence type="inferred from homology"/>
<evidence type="ECO:0000256" key="1">
    <source>
        <dbReference type="ARBA" id="ARBA00038101"/>
    </source>
</evidence>
<dbReference type="Pfam" id="PF08238">
    <property type="entry name" value="Sel1"/>
    <property type="match status" value="6"/>
</dbReference>
<dbReference type="InterPro" id="IPR006597">
    <property type="entry name" value="Sel1-like"/>
</dbReference>
<evidence type="ECO:0000313" key="4">
    <source>
        <dbReference type="Proteomes" id="UP001473302"/>
    </source>
</evidence>
<comment type="similarity">
    <text evidence="1">Belongs to the sel-1 family.</text>
</comment>
<dbReference type="EMBL" id="BAABUK010000031">
    <property type="protein sequence ID" value="GAA5816334.1"/>
    <property type="molecule type" value="Genomic_DNA"/>
</dbReference>
<comment type="caution">
    <text evidence="3">The sequence shown here is derived from an EMBL/GenBank/DDBJ whole genome shotgun (WGS) entry which is preliminary data.</text>
</comment>
<dbReference type="SUPFAM" id="SSF81901">
    <property type="entry name" value="HCP-like"/>
    <property type="match status" value="2"/>
</dbReference>
<name>A0ABP9ZB46_9FUNG</name>
<reference evidence="3 4" key="1">
    <citation type="submission" date="2024-04" db="EMBL/GenBank/DDBJ databases">
        <title>genome sequences of Mucor flavus KT1a and Helicostylum pulchrum KT1b strains isolated from the surface of a dry-aged beef.</title>
        <authorList>
            <person name="Toyotome T."/>
            <person name="Hosono M."/>
            <person name="Torimaru M."/>
            <person name="Fukuda K."/>
            <person name="Mikami N."/>
        </authorList>
    </citation>
    <scope>NUCLEOTIDE SEQUENCE [LARGE SCALE GENOMIC DNA]</scope>
    <source>
        <strain evidence="3 4">KT1a</strain>
    </source>
</reference>
<keyword evidence="4" id="KW-1185">Reference proteome</keyword>
<dbReference type="InterPro" id="IPR011990">
    <property type="entry name" value="TPR-like_helical_dom_sf"/>
</dbReference>
<dbReference type="InterPro" id="IPR050767">
    <property type="entry name" value="Sel1_AlgK"/>
</dbReference>
<feature type="coiled-coil region" evidence="2">
    <location>
        <begin position="361"/>
        <end position="395"/>
    </location>
</feature>
<dbReference type="Gene3D" id="1.25.40.10">
    <property type="entry name" value="Tetratricopeptide repeat domain"/>
    <property type="match status" value="3"/>
</dbReference>
<sequence length="438" mass="49790">MRFSGETTANDWCNKGMDQYDSRNYNAALDSFLKSAESNHAEAQHSIGVFYTRGFGVDIDYSAALSWYLKAAEQGHFQAQYNSGVFYNRGFGVDVDYSAALFWYLKAAEQGHLQAQNNIGVLYNYGDGVDVDYNVALSWYLKAAEQGHSTAKRSFVILYGHINGVEQEYNVARECFMKAAEGENTGIGQNYTDSMRWSKKVANDNDDEKIMHKVAEQFYYGQGVDKDYKEATHCFTKAAKSGYTPVQKSFGCTYQKGYDSSEDYRKAKNNIESCNSVELDLDKSFERYRLSAEAGDKEGQMKLGIMYLYGFATDIKLDVALEWFEKSLENGYEPARVYIDQVTTRKLESQLSPVDIDAETETELELELTGLKREMKEAKEQIAMLLAKLAIKDSEIENFTRYTNAAVPQVIPDLAQDKKDEKAQKQNCRNKPIKRFQL</sequence>
<dbReference type="Proteomes" id="UP001473302">
    <property type="component" value="Unassembled WGS sequence"/>
</dbReference>
<dbReference type="PANTHER" id="PTHR11102">
    <property type="entry name" value="SEL-1-LIKE PROTEIN"/>
    <property type="match status" value="1"/>
</dbReference>
<evidence type="ECO:0000313" key="3">
    <source>
        <dbReference type="EMBL" id="GAA5816334.1"/>
    </source>
</evidence>
<protein>
    <submittedName>
        <fullName evidence="3">Uncharacterized protein</fullName>
    </submittedName>
</protein>
<dbReference type="PANTHER" id="PTHR11102:SF160">
    <property type="entry name" value="ERAD-ASSOCIATED E3 UBIQUITIN-PROTEIN LIGASE COMPONENT HRD3"/>
    <property type="match status" value="1"/>
</dbReference>
<organism evidence="3 4">
    <name type="scientific">Mucor flavus</name>
    <dbReference type="NCBI Taxonomy" id="439312"/>
    <lineage>
        <taxon>Eukaryota</taxon>
        <taxon>Fungi</taxon>
        <taxon>Fungi incertae sedis</taxon>
        <taxon>Mucoromycota</taxon>
        <taxon>Mucoromycotina</taxon>
        <taxon>Mucoromycetes</taxon>
        <taxon>Mucorales</taxon>
        <taxon>Mucorineae</taxon>
        <taxon>Mucoraceae</taxon>
        <taxon>Mucor</taxon>
    </lineage>
</organism>
<keyword evidence="2" id="KW-0175">Coiled coil</keyword>
<dbReference type="SMART" id="SM00671">
    <property type="entry name" value="SEL1"/>
    <property type="match status" value="6"/>
</dbReference>
<gene>
    <name evidence="3" type="ORF">MFLAVUS_009861</name>
</gene>
<evidence type="ECO:0000256" key="2">
    <source>
        <dbReference type="SAM" id="Coils"/>
    </source>
</evidence>